<evidence type="ECO:0000313" key="1">
    <source>
        <dbReference type="EMBL" id="SFZ98447.1"/>
    </source>
</evidence>
<gene>
    <name evidence="1" type="ORF">MNB_SV-5-876</name>
</gene>
<dbReference type="InterPro" id="IPR021011">
    <property type="entry name" value="HobA"/>
</dbReference>
<reference evidence="1" key="1">
    <citation type="submission" date="2016-10" db="EMBL/GenBank/DDBJ databases">
        <authorList>
            <person name="de Groot N.N."/>
        </authorList>
    </citation>
    <scope>NUCLEOTIDE SEQUENCE</scope>
</reference>
<dbReference type="InterPro" id="IPR038381">
    <property type="entry name" value="HobA_sf"/>
</dbReference>
<name>A0A1W1EEG3_9ZZZZ</name>
<protein>
    <submittedName>
        <fullName evidence="1">DNA replication regulator family</fullName>
    </submittedName>
</protein>
<proteinExistence type="predicted"/>
<sequence length="182" mass="21574">MQQLLKWTLDTIREDQSDFSWMEEYRYEWAPLVKSAVTQVIEGKTILIVTDEPRAWFGKYIINSINDLTKQRPLLPFYDLVKIFPRLHSINNVSEMQLLEDMLEISYPNGYYIWYIGRGDHPLTKISYRSQENFLWILDEEVQNSFALRSSDPLLDIKLLQLYKLFDTTLSAALFGELDYES</sequence>
<dbReference type="EMBL" id="FPKX01000051">
    <property type="protein sequence ID" value="SFZ98447.1"/>
    <property type="molecule type" value="Genomic_DNA"/>
</dbReference>
<dbReference type="Gene3D" id="3.40.50.11670">
    <property type="entry name" value="DNA replication regulator HobA"/>
    <property type="match status" value="1"/>
</dbReference>
<accession>A0A1W1EEG3</accession>
<organism evidence="1">
    <name type="scientific">hydrothermal vent metagenome</name>
    <dbReference type="NCBI Taxonomy" id="652676"/>
    <lineage>
        <taxon>unclassified sequences</taxon>
        <taxon>metagenomes</taxon>
        <taxon>ecological metagenomes</taxon>
    </lineage>
</organism>
<dbReference type="AlphaFoldDB" id="A0A1W1EEG3"/>
<dbReference type="Pfam" id="PF12163">
    <property type="entry name" value="HobA"/>
    <property type="match status" value="1"/>
</dbReference>